<keyword evidence="5" id="KW-1185">Reference proteome</keyword>
<dbReference type="Gene3D" id="3.40.50.850">
    <property type="entry name" value="Isochorismatase-like"/>
    <property type="match status" value="1"/>
</dbReference>
<dbReference type="Proteomes" id="UP000215335">
    <property type="component" value="Unassembled WGS sequence"/>
</dbReference>
<dbReference type="SUPFAM" id="SSF52499">
    <property type="entry name" value="Isochorismatase-like hydrolases"/>
    <property type="match status" value="1"/>
</dbReference>
<comment type="caution">
    <text evidence="4">The sequence shown here is derived from an EMBL/GenBank/DDBJ whole genome shotgun (WGS) entry which is preliminary data.</text>
</comment>
<dbReference type="Pfam" id="PF00857">
    <property type="entry name" value="Isochorismatase"/>
    <property type="match status" value="1"/>
</dbReference>
<evidence type="ECO:0000256" key="1">
    <source>
        <dbReference type="ARBA" id="ARBA00006336"/>
    </source>
</evidence>
<gene>
    <name evidence="4" type="ORF">TSAR_005341</name>
</gene>
<dbReference type="InterPro" id="IPR050993">
    <property type="entry name" value="Isochorismatase_domain"/>
</dbReference>
<dbReference type="InterPro" id="IPR036380">
    <property type="entry name" value="Isochorismatase-like_sf"/>
</dbReference>
<evidence type="ECO:0000256" key="2">
    <source>
        <dbReference type="ARBA" id="ARBA00040688"/>
    </source>
</evidence>
<evidence type="ECO:0000313" key="5">
    <source>
        <dbReference type="Proteomes" id="UP000215335"/>
    </source>
</evidence>
<dbReference type="AlphaFoldDB" id="A0A232FAZ1"/>
<accession>A0A232FAZ1</accession>
<proteinExistence type="inferred from homology"/>
<dbReference type="PANTHER" id="PTHR14119">
    <property type="entry name" value="HYDROLASE"/>
    <property type="match status" value="1"/>
</dbReference>
<dbReference type="EMBL" id="NNAY01000542">
    <property type="protein sequence ID" value="OXU27782.1"/>
    <property type="molecule type" value="Genomic_DNA"/>
</dbReference>
<feature type="domain" description="Isochorismatase-like" evidence="3">
    <location>
        <begin position="40"/>
        <end position="191"/>
    </location>
</feature>
<comment type="similarity">
    <text evidence="1">Belongs to the isochorismatase family.</text>
</comment>
<protein>
    <recommendedName>
        <fullName evidence="2">Isochorismatase domain-containing protein 1</fullName>
    </recommendedName>
</protein>
<evidence type="ECO:0000259" key="3">
    <source>
        <dbReference type="Pfam" id="PF00857"/>
    </source>
</evidence>
<organism evidence="4 5">
    <name type="scientific">Trichomalopsis sarcophagae</name>
    <dbReference type="NCBI Taxonomy" id="543379"/>
    <lineage>
        <taxon>Eukaryota</taxon>
        <taxon>Metazoa</taxon>
        <taxon>Ecdysozoa</taxon>
        <taxon>Arthropoda</taxon>
        <taxon>Hexapoda</taxon>
        <taxon>Insecta</taxon>
        <taxon>Pterygota</taxon>
        <taxon>Neoptera</taxon>
        <taxon>Endopterygota</taxon>
        <taxon>Hymenoptera</taxon>
        <taxon>Apocrita</taxon>
        <taxon>Proctotrupomorpha</taxon>
        <taxon>Chalcidoidea</taxon>
        <taxon>Pteromalidae</taxon>
        <taxon>Pteromalinae</taxon>
        <taxon>Trichomalopsis</taxon>
    </lineage>
</organism>
<reference evidence="4 5" key="1">
    <citation type="journal article" date="2017" name="Curr. Biol.">
        <title>The Evolution of Venom by Co-option of Single-Copy Genes.</title>
        <authorList>
            <person name="Martinson E.O."/>
            <person name="Mrinalini"/>
            <person name="Kelkar Y.D."/>
            <person name="Chang C.H."/>
            <person name="Werren J.H."/>
        </authorList>
    </citation>
    <scope>NUCLEOTIDE SEQUENCE [LARGE SCALE GENOMIC DNA]</scope>
    <source>
        <strain evidence="4 5">Alberta</strain>
        <tissue evidence="4">Whole body</tissue>
    </source>
</reference>
<dbReference type="InterPro" id="IPR000868">
    <property type="entry name" value="Isochorismatase-like_dom"/>
</dbReference>
<dbReference type="PANTHER" id="PTHR14119:SF17">
    <property type="entry name" value="ISOCHORISMATASE DOMAIN-CONTAINING PROTEIN 1"/>
    <property type="match status" value="1"/>
</dbReference>
<sequence>MYYSYSEVARENYSFVIQKFWRNLERAMGYNEATVEEDSTVLFICDMQEKFYTGIPMFKEVIFNVSKMVQICNVLGIPIVVTEHIPQLFGKTVPEIDLTGVKGPFGKTLWSMCIPEVLKELETICNNKPPKSIILTGVATHACVEMTAIDLKKKGFQVHLLAECCSSSRLEDHTHAIERFKQMGCFVITIENLIGKLLKDVKHEKFKDTLRIVMTSAKL</sequence>
<dbReference type="STRING" id="543379.A0A232FAZ1"/>
<evidence type="ECO:0000313" key="4">
    <source>
        <dbReference type="EMBL" id="OXU27782.1"/>
    </source>
</evidence>
<name>A0A232FAZ1_9HYME</name>